<evidence type="ECO:0000256" key="1">
    <source>
        <dbReference type="ARBA" id="ARBA00008361"/>
    </source>
</evidence>
<name>A0ABP0JT34_9DINO</name>
<dbReference type="PANTHER" id="PTHR12176:SF80">
    <property type="entry name" value="EEF1A LYSINE METHYLTRANSFERASE 4"/>
    <property type="match status" value="1"/>
</dbReference>
<keyword evidence="2" id="KW-0489">Methyltransferase</keyword>
<evidence type="ECO:0000313" key="5">
    <source>
        <dbReference type="EMBL" id="CAK9017611.1"/>
    </source>
</evidence>
<dbReference type="EMBL" id="CAXAMM010008535">
    <property type="protein sequence ID" value="CAK9017611.1"/>
    <property type="molecule type" value="Genomic_DNA"/>
</dbReference>
<gene>
    <name evidence="5" type="ORF">SCF082_LOCUS13714</name>
</gene>
<dbReference type="InterPro" id="IPR029063">
    <property type="entry name" value="SAM-dependent_MTases_sf"/>
</dbReference>
<keyword evidence="3" id="KW-0808">Transferase</keyword>
<proteinExistence type="inferred from homology"/>
<dbReference type="InterPro" id="IPR041698">
    <property type="entry name" value="Methyltransf_25"/>
</dbReference>
<keyword evidence="6" id="KW-1185">Reference proteome</keyword>
<protein>
    <submittedName>
        <fullName evidence="5">Putative</fullName>
    </submittedName>
</protein>
<dbReference type="InterPro" id="IPR051419">
    <property type="entry name" value="Lys/N-term_MeTrsfase_sf"/>
</dbReference>
<dbReference type="PANTHER" id="PTHR12176">
    <property type="entry name" value="SAM-DEPENDENT METHYLTRANSFERASE SUPERFAMILY PROTEIN"/>
    <property type="match status" value="1"/>
</dbReference>
<sequence>MDSDYWESYYARSLQRRGGSLRSEDCYCDPDSLMPLLPIHHAVVGDGSDLHQSSDEDRQSPKDDLVNLQYRIAYWCEHIKIGKLVNFDLALLVGSGTSELPQRLVEKGWKVWAMDVSPSCVAWMEKLQPKVEWCCADAFALPESWSNTFDLVLDKGLLGPKASEDPCGMALGQLLAQYRRVLQPGEGLS</sequence>
<feature type="domain" description="Methyltransferase" evidence="4">
    <location>
        <begin position="91"/>
        <end position="185"/>
    </location>
</feature>
<comment type="caution">
    <text evidence="5">The sequence shown here is derived from an EMBL/GenBank/DDBJ whole genome shotgun (WGS) entry which is preliminary data.</text>
</comment>
<evidence type="ECO:0000256" key="3">
    <source>
        <dbReference type="ARBA" id="ARBA00022679"/>
    </source>
</evidence>
<dbReference type="Proteomes" id="UP001642464">
    <property type="component" value="Unassembled WGS sequence"/>
</dbReference>
<dbReference type="Pfam" id="PF13649">
    <property type="entry name" value="Methyltransf_25"/>
    <property type="match status" value="1"/>
</dbReference>
<organism evidence="5 6">
    <name type="scientific">Durusdinium trenchii</name>
    <dbReference type="NCBI Taxonomy" id="1381693"/>
    <lineage>
        <taxon>Eukaryota</taxon>
        <taxon>Sar</taxon>
        <taxon>Alveolata</taxon>
        <taxon>Dinophyceae</taxon>
        <taxon>Suessiales</taxon>
        <taxon>Symbiodiniaceae</taxon>
        <taxon>Durusdinium</taxon>
    </lineage>
</organism>
<dbReference type="SUPFAM" id="SSF53335">
    <property type="entry name" value="S-adenosyl-L-methionine-dependent methyltransferases"/>
    <property type="match status" value="1"/>
</dbReference>
<evidence type="ECO:0000256" key="2">
    <source>
        <dbReference type="ARBA" id="ARBA00022603"/>
    </source>
</evidence>
<comment type="similarity">
    <text evidence="1">Belongs to the methyltransferase superfamily.</text>
</comment>
<evidence type="ECO:0000313" key="6">
    <source>
        <dbReference type="Proteomes" id="UP001642464"/>
    </source>
</evidence>
<dbReference type="CDD" id="cd02440">
    <property type="entry name" value="AdoMet_MTases"/>
    <property type="match status" value="1"/>
</dbReference>
<reference evidence="5 6" key="1">
    <citation type="submission" date="2024-02" db="EMBL/GenBank/DDBJ databases">
        <authorList>
            <person name="Chen Y."/>
            <person name="Shah S."/>
            <person name="Dougan E. K."/>
            <person name="Thang M."/>
            <person name="Chan C."/>
        </authorList>
    </citation>
    <scope>NUCLEOTIDE SEQUENCE [LARGE SCALE GENOMIC DNA]</scope>
</reference>
<accession>A0ABP0JT34</accession>
<evidence type="ECO:0000259" key="4">
    <source>
        <dbReference type="Pfam" id="PF13649"/>
    </source>
</evidence>
<dbReference type="Gene3D" id="3.40.50.150">
    <property type="entry name" value="Vaccinia Virus protein VP39"/>
    <property type="match status" value="1"/>
</dbReference>